<organism evidence="1">
    <name type="scientific">human gut metagenome</name>
    <dbReference type="NCBI Taxonomy" id="408170"/>
    <lineage>
        <taxon>unclassified sequences</taxon>
        <taxon>metagenomes</taxon>
        <taxon>organismal metagenomes</taxon>
    </lineage>
</organism>
<evidence type="ECO:0000313" key="1">
    <source>
        <dbReference type="EMBL" id="EKC54393.1"/>
    </source>
</evidence>
<reference evidence="1" key="1">
    <citation type="journal article" date="2013" name="Environ. Microbiol.">
        <title>Microbiota from the distal guts of lean and obese adolescents exhibit partial functional redundancy besides clear differences in community structure.</title>
        <authorList>
            <person name="Ferrer M."/>
            <person name="Ruiz A."/>
            <person name="Lanza F."/>
            <person name="Haange S.B."/>
            <person name="Oberbach A."/>
            <person name="Till H."/>
            <person name="Bargiela R."/>
            <person name="Campoy C."/>
            <person name="Segura M.T."/>
            <person name="Richter M."/>
            <person name="von Bergen M."/>
            <person name="Seifert J."/>
            <person name="Suarez A."/>
        </authorList>
    </citation>
    <scope>NUCLEOTIDE SEQUENCE</scope>
</reference>
<sequence length="129" mass="15083">MMTKTAYYMQMAQEAAAQITGSKEQWTAFLTTSARLYKYPFAEQLMIYKQRPEATACAEYDLWNDRMNRYVKRGSKGIALLDMRGEQPKLRYVFDVADTGERKNSRPVQLWKMNAEHEQPIIRALDVAF</sequence>
<dbReference type="GO" id="GO:0032259">
    <property type="term" value="P:methylation"/>
    <property type="evidence" value="ECO:0007669"/>
    <property type="project" value="UniProtKB-KW"/>
</dbReference>
<dbReference type="AlphaFoldDB" id="K1SAC7"/>
<accession>K1SAC7</accession>
<feature type="non-terminal residue" evidence="1">
    <location>
        <position position="129"/>
    </location>
</feature>
<proteinExistence type="predicted"/>
<protein>
    <submittedName>
        <fullName evidence="1">DNA methylase</fullName>
    </submittedName>
</protein>
<name>K1SAC7_9ZZZZ</name>
<dbReference type="EMBL" id="AJWY01010844">
    <property type="protein sequence ID" value="EKC54393.1"/>
    <property type="molecule type" value="Genomic_DNA"/>
</dbReference>
<gene>
    <name evidence="1" type="ORF">LEA_15875</name>
</gene>
<comment type="caution">
    <text evidence="1">The sequence shown here is derived from an EMBL/GenBank/DDBJ whole genome shotgun (WGS) entry which is preliminary data.</text>
</comment>
<dbReference type="GO" id="GO:0008168">
    <property type="term" value="F:methyltransferase activity"/>
    <property type="evidence" value="ECO:0007669"/>
    <property type="project" value="UniProtKB-KW"/>
</dbReference>
<keyword evidence="1" id="KW-0489">Methyltransferase</keyword>
<keyword evidence="1" id="KW-0808">Transferase</keyword>